<dbReference type="Proteomes" id="UP001207468">
    <property type="component" value="Unassembled WGS sequence"/>
</dbReference>
<gene>
    <name evidence="1" type="ORF">F5148DRAFT_1283226</name>
</gene>
<name>A0ACC0UDI4_9AGAM</name>
<evidence type="ECO:0000313" key="1">
    <source>
        <dbReference type="EMBL" id="KAI9509157.1"/>
    </source>
</evidence>
<protein>
    <submittedName>
        <fullName evidence="1">Uncharacterized protein</fullName>
    </submittedName>
</protein>
<sequence length="121" mass="12771">MKFPPGFASRSLVLSAAAIGHDVALLKRHHHVAHEPPPAAKPAYRPPANTSGSDTTRSTYEGYCNPIGATSKITAFSGPNGHIDRLNCGINGGGWSPPLVLVEELIVVPLEHARRTTFGAP</sequence>
<accession>A0ACC0UDI4</accession>
<keyword evidence="2" id="KW-1185">Reference proteome</keyword>
<evidence type="ECO:0000313" key="2">
    <source>
        <dbReference type="Proteomes" id="UP001207468"/>
    </source>
</evidence>
<reference evidence="1" key="1">
    <citation type="submission" date="2021-03" db="EMBL/GenBank/DDBJ databases">
        <title>Evolutionary priming and transition to the ectomycorrhizal habit in an iconic lineage of mushroom-forming fungi: is preadaptation a requirement?</title>
        <authorList>
            <consortium name="DOE Joint Genome Institute"/>
            <person name="Looney B.P."/>
            <person name="Miyauchi S."/>
            <person name="Morin E."/>
            <person name="Drula E."/>
            <person name="Courty P.E."/>
            <person name="Chicoki N."/>
            <person name="Fauchery L."/>
            <person name="Kohler A."/>
            <person name="Kuo A."/>
            <person name="LaButti K."/>
            <person name="Pangilinan J."/>
            <person name="Lipzen A."/>
            <person name="Riley R."/>
            <person name="Andreopoulos W."/>
            <person name="He G."/>
            <person name="Johnson J."/>
            <person name="Barry K.W."/>
            <person name="Grigoriev I.V."/>
            <person name="Nagy L."/>
            <person name="Hibbett D."/>
            <person name="Henrissat B."/>
            <person name="Matheny P.B."/>
            <person name="Labbe J."/>
            <person name="Martin A.F."/>
        </authorList>
    </citation>
    <scope>NUCLEOTIDE SEQUENCE</scope>
    <source>
        <strain evidence="1">BPL698</strain>
    </source>
</reference>
<organism evidence="1 2">
    <name type="scientific">Russula earlei</name>
    <dbReference type="NCBI Taxonomy" id="71964"/>
    <lineage>
        <taxon>Eukaryota</taxon>
        <taxon>Fungi</taxon>
        <taxon>Dikarya</taxon>
        <taxon>Basidiomycota</taxon>
        <taxon>Agaricomycotina</taxon>
        <taxon>Agaricomycetes</taxon>
        <taxon>Russulales</taxon>
        <taxon>Russulaceae</taxon>
        <taxon>Russula</taxon>
    </lineage>
</organism>
<comment type="caution">
    <text evidence="1">The sequence shown here is derived from an EMBL/GenBank/DDBJ whole genome shotgun (WGS) entry which is preliminary data.</text>
</comment>
<proteinExistence type="predicted"/>
<dbReference type="EMBL" id="JAGFNK010000070">
    <property type="protein sequence ID" value="KAI9509157.1"/>
    <property type="molecule type" value="Genomic_DNA"/>
</dbReference>